<proteinExistence type="predicted"/>
<dbReference type="Pfam" id="PF13240">
    <property type="entry name" value="Zn_Ribbon_1"/>
    <property type="match status" value="1"/>
</dbReference>
<comment type="caution">
    <text evidence="3">The sequence shown here is derived from an EMBL/GenBank/DDBJ whole genome shotgun (WGS) entry which is preliminary data.</text>
</comment>
<feature type="non-terminal residue" evidence="3">
    <location>
        <position position="71"/>
    </location>
</feature>
<evidence type="ECO:0000256" key="1">
    <source>
        <dbReference type="SAM" id="MobiDB-lite"/>
    </source>
</evidence>
<feature type="domain" description="Zinc-ribbon" evidence="2">
    <location>
        <begin position="4"/>
        <end position="25"/>
    </location>
</feature>
<dbReference type="Proteomes" id="UP001197114">
    <property type="component" value="Unassembled WGS sequence"/>
</dbReference>
<evidence type="ECO:0000313" key="3">
    <source>
        <dbReference type="EMBL" id="MBW5426225.1"/>
    </source>
</evidence>
<evidence type="ECO:0000313" key="4">
    <source>
        <dbReference type="Proteomes" id="UP001197114"/>
    </source>
</evidence>
<gene>
    <name evidence="3" type="ORF">GKQ77_32515</name>
</gene>
<sequence length="71" mass="7365">MALYCPHCGAPAPDEARFCMKCGKERLPEASAPEASEPEAPKAPDAPETPAAPDVLDVPPAPTKAPETEVP</sequence>
<name>A0ABS6YYQ9_9ACTN</name>
<feature type="compositionally biased region" description="Low complexity" evidence="1">
    <location>
        <begin position="46"/>
        <end position="58"/>
    </location>
</feature>
<evidence type="ECO:0000259" key="2">
    <source>
        <dbReference type="Pfam" id="PF13240"/>
    </source>
</evidence>
<accession>A0ABS6YYQ9</accession>
<dbReference type="EMBL" id="WMBF01000830">
    <property type="protein sequence ID" value="MBW5426225.1"/>
    <property type="molecule type" value="Genomic_DNA"/>
</dbReference>
<protein>
    <submittedName>
        <fullName evidence="3">Zinc-ribbon domain-containing protein</fullName>
    </submittedName>
</protein>
<organism evidence="3 4">
    <name type="scientific">Streptomyces anatolicus</name>
    <dbReference type="NCBI Taxonomy" id="2675858"/>
    <lineage>
        <taxon>Bacteria</taxon>
        <taxon>Bacillati</taxon>
        <taxon>Actinomycetota</taxon>
        <taxon>Actinomycetes</taxon>
        <taxon>Kitasatosporales</taxon>
        <taxon>Streptomycetaceae</taxon>
        <taxon>Streptomyces</taxon>
    </lineage>
</organism>
<feature type="region of interest" description="Disordered" evidence="1">
    <location>
        <begin position="27"/>
        <end position="71"/>
    </location>
</feature>
<dbReference type="InterPro" id="IPR026870">
    <property type="entry name" value="Zinc_ribbon_dom"/>
</dbReference>
<keyword evidence="4" id="KW-1185">Reference proteome</keyword>
<reference evidence="3 4" key="1">
    <citation type="submission" date="2019-11" db="EMBL/GenBank/DDBJ databases">
        <authorList>
            <person name="Ay H."/>
        </authorList>
    </citation>
    <scope>NUCLEOTIDE SEQUENCE [LARGE SCALE GENOMIC DNA]</scope>
    <source>
        <strain evidence="3 4">BG9H</strain>
    </source>
</reference>
<dbReference type="RefSeq" id="WP_219692788.1">
    <property type="nucleotide sequence ID" value="NZ_WMBF01000830.1"/>
</dbReference>